<name>Q474F5_CUPPJ</name>
<dbReference type="InterPro" id="IPR044855">
    <property type="entry name" value="CoA-Trfase_III_dom3_sf"/>
</dbReference>
<dbReference type="InterPro" id="IPR023606">
    <property type="entry name" value="CoA-Trfase_III_dom_1_sf"/>
</dbReference>
<proteinExistence type="predicted"/>
<dbReference type="EC" id="2.8.3.16" evidence="2"/>
<dbReference type="PANTHER" id="PTHR48207:SF3">
    <property type="entry name" value="SUCCINATE--HYDROXYMETHYLGLUTARATE COA-TRANSFERASE"/>
    <property type="match status" value="1"/>
</dbReference>
<dbReference type="KEGG" id="reu:Reut_A0849"/>
<dbReference type="Gene3D" id="3.30.1540.10">
    <property type="entry name" value="formyl-coa transferase, domain 3"/>
    <property type="match status" value="1"/>
</dbReference>
<dbReference type="eggNOG" id="COG1804">
    <property type="taxonomic scope" value="Bacteria"/>
</dbReference>
<dbReference type="GO" id="GO:0033608">
    <property type="term" value="F:formyl-CoA transferase activity"/>
    <property type="evidence" value="ECO:0007669"/>
    <property type="project" value="UniProtKB-EC"/>
</dbReference>
<dbReference type="HOGENOM" id="CLU_033975_0_0_4"/>
<dbReference type="SUPFAM" id="SSF89796">
    <property type="entry name" value="CoA-transferase family III (CaiB/BaiF)"/>
    <property type="match status" value="1"/>
</dbReference>
<dbReference type="InterPro" id="IPR003673">
    <property type="entry name" value="CoA-Trfase_fam_III"/>
</dbReference>
<dbReference type="EMBL" id="CP000090">
    <property type="protein sequence ID" value="AAZ60228.1"/>
    <property type="molecule type" value="Genomic_DNA"/>
</dbReference>
<sequence length="433" mass="46565">MQRVRASPSAGFGIPLYTLCKRSPLAAMGALSHLRVLDLTRVLAGPWCAQNLADFGADVIKIERPGAGDDTRTWGPPWLKATDGSDTAEAAYYLAANRNKRSVTCDISSPEGQQLVRELAAQSDVVLENYKVGQLKKYGLDYASLKAVKPDIIYCSVTGFGQSGPYAARPGYDFIIQGMGGFMSLTGERDDLPGGGPQKAGVAISDLMTGQYATIAVLAALAHRDRTGEGQYIDMALLDVQVAMLANMNTNYLASGQAPRRWGNAHPNIVPYQTFQAADGWLIVAVGNDGQFRKFVNDGGQPELADDPRFSTNPLRVANRDVLVPILADMVRTRTRAQWIRDLEAAGVPCGPINSLDEVFEDEQVKARGLRVDLPHPSAGEVKLVGSPIKMSATPPEALRHPPLLGEHTDTILAESLGYSPEKIAALRAKGVV</sequence>
<dbReference type="AlphaFoldDB" id="Q474F5"/>
<protein>
    <submittedName>
        <fullName evidence="2">L-carnitine dehydratase/bile acid-inducible protein F</fullName>
        <ecNumber evidence="2">2.8.3.16</ecNumber>
    </submittedName>
</protein>
<dbReference type="Gene3D" id="3.40.50.10540">
    <property type="entry name" value="Crotonobetainyl-coa:carnitine coa-transferase, domain 1"/>
    <property type="match status" value="1"/>
</dbReference>
<gene>
    <name evidence="2" type="ordered locus">Reut_A0849</name>
</gene>
<evidence type="ECO:0000313" key="2">
    <source>
        <dbReference type="EMBL" id="AAZ60228.1"/>
    </source>
</evidence>
<dbReference type="InterPro" id="IPR050483">
    <property type="entry name" value="CoA-transferase_III_domain"/>
</dbReference>
<dbReference type="STRING" id="264198.Reut_A0849"/>
<dbReference type="PANTHER" id="PTHR48207">
    <property type="entry name" value="SUCCINATE--HYDROXYMETHYLGLUTARATE COA-TRANSFERASE"/>
    <property type="match status" value="1"/>
</dbReference>
<accession>Q474F5</accession>
<dbReference type="Pfam" id="PF02515">
    <property type="entry name" value="CoA_transf_3"/>
    <property type="match status" value="1"/>
</dbReference>
<organism evidence="2">
    <name type="scientific">Cupriavidus pinatubonensis (strain JMP 134 / LMG 1197)</name>
    <name type="common">Cupriavidus necator (strain JMP 134)</name>
    <dbReference type="NCBI Taxonomy" id="264198"/>
    <lineage>
        <taxon>Bacteria</taxon>
        <taxon>Pseudomonadati</taxon>
        <taxon>Pseudomonadota</taxon>
        <taxon>Betaproteobacteria</taxon>
        <taxon>Burkholderiales</taxon>
        <taxon>Burkholderiaceae</taxon>
        <taxon>Cupriavidus</taxon>
    </lineage>
</organism>
<reference evidence="2" key="1">
    <citation type="submission" date="2005-08" db="EMBL/GenBank/DDBJ databases">
        <title>Complete sequence of Chromosome1 of Ralstonia eutropha JMP134.</title>
        <authorList>
            <person name="Copeland A."/>
            <person name="Lucas S."/>
            <person name="Lapidus A."/>
            <person name="Barry K."/>
            <person name="Detter J.C."/>
            <person name="Glavina T."/>
            <person name="Hammon N."/>
            <person name="Israni S."/>
            <person name="Pitluck S."/>
            <person name="Goltsman E."/>
            <person name="Martinez M."/>
            <person name="Schmutz J."/>
            <person name="Larimer F."/>
            <person name="Land M."/>
            <person name="Lykidis A."/>
            <person name="Richardson P."/>
        </authorList>
    </citation>
    <scope>NUCLEOTIDE SEQUENCE</scope>
    <source>
        <strain evidence="2">JMP134</strain>
    </source>
</reference>
<keyword evidence="1 2" id="KW-0808">Transferase</keyword>
<evidence type="ECO:0000256" key="1">
    <source>
        <dbReference type="ARBA" id="ARBA00022679"/>
    </source>
</evidence>